<dbReference type="HAMAP" id="MF_01929">
    <property type="entry name" value="PurE_classI"/>
    <property type="match status" value="1"/>
</dbReference>
<feature type="domain" description="ATP-grasp" evidence="12">
    <location>
        <begin position="111"/>
        <end position="300"/>
    </location>
</feature>
<dbReference type="Pfam" id="PF02222">
    <property type="entry name" value="ATP-grasp"/>
    <property type="match status" value="1"/>
</dbReference>
<dbReference type="SMART" id="SM01001">
    <property type="entry name" value="AIRC"/>
    <property type="match status" value="1"/>
</dbReference>
<evidence type="ECO:0000256" key="2">
    <source>
        <dbReference type="ARBA" id="ARBA00004747"/>
    </source>
</evidence>
<evidence type="ECO:0000313" key="14">
    <source>
        <dbReference type="Proteomes" id="UP001050691"/>
    </source>
</evidence>
<evidence type="ECO:0000256" key="11">
    <source>
        <dbReference type="PIRNR" id="PIRNR001340"/>
    </source>
</evidence>
<dbReference type="InterPro" id="IPR040686">
    <property type="entry name" value="PurK_C"/>
</dbReference>
<dbReference type="InterPro" id="IPR000031">
    <property type="entry name" value="PurE_dom"/>
</dbReference>
<comment type="caution">
    <text evidence="13">The sequence shown here is derived from an EMBL/GenBank/DDBJ whole genome shotgun (WGS) entry which is preliminary data.</text>
</comment>
<dbReference type="Pfam" id="PF17769">
    <property type="entry name" value="PurK_C"/>
    <property type="match status" value="1"/>
</dbReference>
<proteinExistence type="inferred from homology"/>
<dbReference type="SUPFAM" id="SSF51246">
    <property type="entry name" value="Rudiment single hybrid motif"/>
    <property type="match status" value="1"/>
</dbReference>
<dbReference type="InterPro" id="IPR013815">
    <property type="entry name" value="ATP_grasp_subdomain_1"/>
</dbReference>
<dbReference type="InterPro" id="IPR016185">
    <property type="entry name" value="PreATP-grasp_dom_sf"/>
</dbReference>
<dbReference type="InterPro" id="IPR003135">
    <property type="entry name" value="ATP-grasp_carboxylate-amine"/>
</dbReference>
<dbReference type="InterPro" id="IPR054350">
    <property type="entry name" value="PurT/PurK_preATP-grasp"/>
</dbReference>
<sequence>MKRVGVLGGGQLGRMLAASASLLNIPVSVLEVGEHAPAKQVISPVPPLKHVDGSFTSPSSIRQLAAQVDILTVEIEHVNVSVLEDVQKETGIEVHPSPRTIRIIQDKFIQKEHLKAHGLSVANFLPLEPTIENVRKVAAEFGLPLMIKSRTLAYDGRGNYVLRSLDDASISAALTALANRPLYAEQWVPFIKEAAVVVVRSISGEVYAYPLVETVHKDNICHLVFAPYRGSVDISSVAQRIAEDAVRTFNGAGVFGVELFVREAGDVYINEIAPRPHNSGHYTIEACNTSQYENHLRAILDLPIGNTSLIVPSAIMLNLIGTSDDQAPLHSVIATAFTIPGACVHLYGKSQCRKGRKMGHITIVATDDAEARSRLRPLLAALPSSDTTKEVSLYTPLPSTSGHSHLFPLVSIIMGSDSDLPVMRAAAEVLSALSVPFELTIVSAHRTPDRMVQFAKSARGRGIRVIIAGAGGAAHLPGMVAALTTLPVIGVPVKGSTLDGVDSLHSIVQMPRGIPVATVAINNALNGGLLAARILGTGIPEIGDRVEAYMLQQKCEVERKIDNLMTQGWERYNV</sequence>
<comment type="catalytic activity">
    <reaction evidence="1 11">
        <text>5-amino-1-(5-phospho-D-ribosyl)imidazole-4-carboxylate + H(+) = 5-amino-1-(5-phospho-beta-D-ribosyl)imidazole + CO2</text>
        <dbReference type="Rhea" id="RHEA:10792"/>
        <dbReference type="ChEBI" id="CHEBI:15378"/>
        <dbReference type="ChEBI" id="CHEBI:16526"/>
        <dbReference type="ChEBI" id="CHEBI:77657"/>
        <dbReference type="ChEBI" id="CHEBI:137981"/>
        <dbReference type="EC" id="4.1.1.21"/>
    </reaction>
</comment>
<evidence type="ECO:0000256" key="10">
    <source>
        <dbReference type="ARBA" id="ARBA00023239"/>
    </source>
</evidence>
<evidence type="ECO:0000256" key="7">
    <source>
        <dbReference type="ARBA" id="ARBA00022755"/>
    </source>
</evidence>
<dbReference type="InterPro" id="IPR011761">
    <property type="entry name" value="ATP-grasp"/>
</dbReference>
<dbReference type="PROSITE" id="PS50975">
    <property type="entry name" value="ATP_GRASP"/>
    <property type="match status" value="1"/>
</dbReference>
<keyword evidence="7 11" id="KW-0658">Purine biosynthesis</keyword>
<dbReference type="FunFam" id="3.30.470.20:FF:000037">
    <property type="entry name" value="Phosphoribosylaminoimidazole carboxylase, chloroplastic"/>
    <property type="match status" value="1"/>
</dbReference>
<dbReference type="HAMAP" id="MF_01928">
    <property type="entry name" value="PurK"/>
    <property type="match status" value="1"/>
</dbReference>
<gene>
    <name evidence="13" type="ORF">Clacol_002021</name>
</gene>
<comment type="pathway">
    <text evidence="2 11">Purine metabolism; IMP biosynthesis via de novo pathway; 5-amino-1-(5-phospho-D-ribosyl)imidazole-4-carboxylate from 5-amino-1-(5-phospho-D-ribosyl)imidazole (carboxylase route): step 1/1.</text>
</comment>
<dbReference type="PANTHER" id="PTHR11609:SF5">
    <property type="entry name" value="PHOSPHORIBOSYLAMINOIMIDAZOLE CARBOXYLASE"/>
    <property type="match status" value="1"/>
</dbReference>
<dbReference type="GO" id="GO:0006189">
    <property type="term" value="P:'de novo' IMP biosynthetic process"/>
    <property type="evidence" value="ECO:0007669"/>
    <property type="project" value="UniProtKB-UniRule"/>
</dbReference>
<dbReference type="GO" id="GO:0004638">
    <property type="term" value="F:phosphoribosylaminoimidazole carboxylase activity"/>
    <property type="evidence" value="ECO:0007669"/>
    <property type="project" value="UniProtKB-UniRule"/>
</dbReference>
<dbReference type="GO" id="GO:0046872">
    <property type="term" value="F:metal ion binding"/>
    <property type="evidence" value="ECO:0007669"/>
    <property type="project" value="InterPro"/>
</dbReference>
<keyword evidence="10 11" id="KW-0456">Lyase</keyword>
<dbReference type="AlphaFoldDB" id="A0AAV4ZZL7"/>
<dbReference type="InterPro" id="IPR016301">
    <property type="entry name" value="Ade2_fungi/plant"/>
</dbReference>
<protein>
    <recommendedName>
        <fullName evidence="5 11">Phosphoribosylaminoimidazole carboxylase</fullName>
        <ecNumber evidence="4 11">4.1.1.21</ecNumber>
    </recommendedName>
</protein>
<dbReference type="Pfam" id="PF22660">
    <property type="entry name" value="RS_preATP-grasp-like"/>
    <property type="match status" value="1"/>
</dbReference>
<dbReference type="Gene3D" id="3.30.1490.20">
    <property type="entry name" value="ATP-grasp fold, A domain"/>
    <property type="match status" value="1"/>
</dbReference>
<accession>A0AAV4ZZL7</accession>
<evidence type="ECO:0000256" key="1">
    <source>
        <dbReference type="ARBA" id="ARBA00001244"/>
    </source>
</evidence>
<dbReference type="PIRSF" id="PIRSF001340">
    <property type="entry name" value="AIR_carboxylase"/>
    <property type="match status" value="1"/>
</dbReference>
<comment type="similarity">
    <text evidence="3 11">In the C-terminal section; belongs to the AIR carboxylase family. Class I subfamily.</text>
</comment>
<name>A0AAV4ZZL7_9AGAM</name>
<dbReference type="NCBIfam" id="TIGR01161">
    <property type="entry name" value="purK"/>
    <property type="match status" value="1"/>
</dbReference>
<evidence type="ECO:0000256" key="4">
    <source>
        <dbReference type="ARBA" id="ARBA00012329"/>
    </source>
</evidence>
<evidence type="ECO:0000313" key="13">
    <source>
        <dbReference type="EMBL" id="GJJ07816.1"/>
    </source>
</evidence>
<dbReference type="Gene3D" id="3.40.50.1970">
    <property type="match status" value="1"/>
</dbReference>
<dbReference type="Pfam" id="PF00731">
    <property type="entry name" value="AIRC"/>
    <property type="match status" value="1"/>
</dbReference>
<dbReference type="NCBIfam" id="NF004679">
    <property type="entry name" value="PRK06019.1-5"/>
    <property type="match status" value="1"/>
</dbReference>
<organism evidence="13 14">
    <name type="scientific">Clathrus columnatus</name>
    <dbReference type="NCBI Taxonomy" id="1419009"/>
    <lineage>
        <taxon>Eukaryota</taxon>
        <taxon>Fungi</taxon>
        <taxon>Dikarya</taxon>
        <taxon>Basidiomycota</taxon>
        <taxon>Agaricomycotina</taxon>
        <taxon>Agaricomycetes</taxon>
        <taxon>Phallomycetidae</taxon>
        <taxon>Phallales</taxon>
        <taxon>Clathraceae</taxon>
        <taxon>Clathrus</taxon>
    </lineage>
</organism>
<dbReference type="InterPro" id="IPR011054">
    <property type="entry name" value="Rudment_hybrid_motif"/>
</dbReference>
<dbReference type="InterPro" id="IPR005875">
    <property type="entry name" value="PurK"/>
</dbReference>
<dbReference type="EC" id="4.1.1.21" evidence="4 11"/>
<keyword evidence="8 11" id="KW-0210">Decarboxylase</keyword>
<dbReference type="SUPFAM" id="SSF52440">
    <property type="entry name" value="PreATP-grasp domain"/>
    <property type="match status" value="1"/>
</dbReference>
<evidence type="ECO:0000256" key="3">
    <source>
        <dbReference type="ARBA" id="ARBA00006114"/>
    </source>
</evidence>
<evidence type="ECO:0000256" key="9">
    <source>
        <dbReference type="ARBA" id="ARBA00022840"/>
    </source>
</evidence>
<reference evidence="13" key="1">
    <citation type="submission" date="2021-10" db="EMBL/GenBank/DDBJ databases">
        <title>De novo Genome Assembly of Clathrus columnatus (Basidiomycota, Fungi) Using Illumina and Nanopore Sequence Data.</title>
        <authorList>
            <person name="Ogiso-Tanaka E."/>
            <person name="Itagaki H."/>
            <person name="Hosoya T."/>
            <person name="Hosaka K."/>
        </authorList>
    </citation>
    <scope>NUCLEOTIDE SEQUENCE</scope>
    <source>
        <strain evidence="13">MO-923</strain>
    </source>
</reference>
<dbReference type="SUPFAM" id="SSF56059">
    <property type="entry name" value="Glutathione synthetase ATP-binding domain-like"/>
    <property type="match status" value="1"/>
</dbReference>
<evidence type="ECO:0000256" key="5">
    <source>
        <dbReference type="ARBA" id="ARBA00021059"/>
    </source>
</evidence>
<dbReference type="Gene3D" id="3.40.50.20">
    <property type="match status" value="1"/>
</dbReference>
<evidence type="ECO:0000256" key="8">
    <source>
        <dbReference type="ARBA" id="ARBA00022793"/>
    </source>
</evidence>
<dbReference type="EMBL" id="BPWL01000002">
    <property type="protein sequence ID" value="GJJ07816.1"/>
    <property type="molecule type" value="Genomic_DNA"/>
</dbReference>
<dbReference type="Gene3D" id="3.30.470.20">
    <property type="entry name" value="ATP-grasp fold, B domain"/>
    <property type="match status" value="1"/>
</dbReference>
<dbReference type="InterPro" id="IPR033747">
    <property type="entry name" value="PurE_ClassI"/>
</dbReference>
<evidence type="ECO:0000256" key="6">
    <source>
        <dbReference type="ARBA" id="ARBA00022741"/>
    </source>
</evidence>
<dbReference type="GO" id="GO:0005524">
    <property type="term" value="F:ATP binding"/>
    <property type="evidence" value="ECO:0007669"/>
    <property type="project" value="UniProtKB-UniRule"/>
</dbReference>
<keyword evidence="14" id="KW-1185">Reference proteome</keyword>
<keyword evidence="6 11" id="KW-0547">Nucleotide-binding</keyword>
<dbReference type="SUPFAM" id="SSF52255">
    <property type="entry name" value="N5-CAIR mutase (phosphoribosylaminoimidazole carboxylase, PurE)"/>
    <property type="match status" value="1"/>
</dbReference>
<dbReference type="NCBIfam" id="TIGR01162">
    <property type="entry name" value="purE"/>
    <property type="match status" value="1"/>
</dbReference>
<keyword evidence="9 11" id="KW-0067">ATP-binding</keyword>
<evidence type="ECO:0000259" key="12">
    <source>
        <dbReference type="PROSITE" id="PS50975"/>
    </source>
</evidence>
<dbReference type="PANTHER" id="PTHR11609">
    <property type="entry name" value="PURINE BIOSYNTHESIS PROTEIN 6/7, PUR6/7"/>
    <property type="match status" value="1"/>
</dbReference>
<dbReference type="Proteomes" id="UP001050691">
    <property type="component" value="Unassembled WGS sequence"/>
</dbReference>